<accession>A0ABU4RZS0</accession>
<feature type="transmembrane region" description="Helical" evidence="8">
    <location>
        <begin position="220"/>
        <end position="242"/>
    </location>
</feature>
<gene>
    <name evidence="9" type="ORF">SCD92_13565</name>
</gene>
<evidence type="ECO:0000256" key="7">
    <source>
        <dbReference type="ARBA" id="ARBA00023136"/>
    </source>
</evidence>
<comment type="similarity">
    <text evidence="2">Belongs to the autoinducer-2 exporter (AI-2E) (TC 2.A.86) family.</text>
</comment>
<evidence type="ECO:0000256" key="1">
    <source>
        <dbReference type="ARBA" id="ARBA00004651"/>
    </source>
</evidence>
<keyword evidence="5 8" id="KW-0812">Transmembrane</keyword>
<feature type="transmembrane region" description="Helical" evidence="8">
    <location>
        <begin position="161"/>
        <end position="185"/>
    </location>
</feature>
<dbReference type="EMBL" id="JAXAFO010000024">
    <property type="protein sequence ID" value="MDX6850395.1"/>
    <property type="molecule type" value="Genomic_DNA"/>
</dbReference>
<feature type="transmembrane region" description="Helical" evidence="8">
    <location>
        <begin position="283"/>
        <end position="303"/>
    </location>
</feature>
<evidence type="ECO:0000313" key="9">
    <source>
        <dbReference type="EMBL" id="MDX6850395.1"/>
    </source>
</evidence>
<name>A0ABU4RZS0_9GAMM</name>
<dbReference type="Proteomes" id="UP001273505">
    <property type="component" value="Unassembled WGS sequence"/>
</dbReference>
<evidence type="ECO:0000256" key="5">
    <source>
        <dbReference type="ARBA" id="ARBA00022692"/>
    </source>
</evidence>
<protein>
    <submittedName>
        <fullName evidence="9">AI-2E family transporter</fullName>
    </submittedName>
</protein>
<evidence type="ECO:0000256" key="4">
    <source>
        <dbReference type="ARBA" id="ARBA00022475"/>
    </source>
</evidence>
<feature type="transmembrane region" description="Helical" evidence="8">
    <location>
        <begin position="249"/>
        <end position="277"/>
    </location>
</feature>
<keyword evidence="10" id="KW-1185">Reference proteome</keyword>
<dbReference type="PANTHER" id="PTHR21716:SF67">
    <property type="entry name" value="TRANSPORT PROTEIN YDIK-RELATED"/>
    <property type="match status" value="1"/>
</dbReference>
<proteinExistence type="inferred from homology"/>
<evidence type="ECO:0000256" key="6">
    <source>
        <dbReference type="ARBA" id="ARBA00022989"/>
    </source>
</evidence>
<keyword evidence="7 8" id="KW-0472">Membrane</keyword>
<sequence length="371" mass="39130">MKTEAHTAMKFPPTIVDTSVRLGLIVFLVYLSMAILSPFLSLLLWAMILAIALYPLHAKITSKVGGSQSRAATLFVSTVVLIIGVPTVLLSISFVDHMLDIYKQLMDGSLQVPRPSDSVAGWPLIGERVDAMWREASVNLQGFMVEHHEQVRNYARKAVSVLGSAVTTLLAFLAAFIVAGIMLSYSKPGAESTSKIFRRICGAKVGDELHTLSVATVRSVAVGVVGVAFIQALLLGVGFLLAGIPAAGLLALAVLVFGIVQLPAAIFVIPVVAWLWMSGDGSLVVNILLTVYLIAAGLADNILKPIFLSRGVAAPMPVILLGALGGMFVSGLIGLFVGAVVLAVSYQVFMAWVNEGMPEDAEAAPVDAPTP</sequence>
<dbReference type="InterPro" id="IPR002549">
    <property type="entry name" value="AI-2E-like"/>
</dbReference>
<feature type="transmembrane region" description="Helical" evidence="8">
    <location>
        <begin position="74"/>
        <end position="95"/>
    </location>
</feature>
<evidence type="ECO:0000313" key="10">
    <source>
        <dbReference type="Proteomes" id="UP001273505"/>
    </source>
</evidence>
<feature type="transmembrane region" description="Helical" evidence="8">
    <location>
        <begin position="21"/>
        <end position="54"/>
    </location>
</feature>
<feature type="transmembrane region" description="Helical" evidence="8">
    <location>
        <begin position="315"/>
        <end position="348"/>
    </location>
</feature>
<keyword evidence="4" id="KW-1003">Cell membrane</keyword>
<dbReference type="PANTHER" id="PTHR21716">
    <property type="entry name" value="TRANSMEMBRANE PROTEIN"/>
    <property type="match status" value="1"/>
</dbReference>
<organism evidence="9 10">
    <name type="scientific">Gilvimarinus gilvus</name>
    <dbReference type="NCBI Taxonomy" id="3058038"/>
    <lineage>
        <taxon>Bacteria</taxon>
        <taxon>Pseudomonadati</taxon>
        <taxon>Pseudomonadota</taxon>
        <taxon>Gammaproteobacteria</taxon>
        <taxon>Cellvibrionales</taxon>
        <taxon>Cellvibrionaceae</taxon>
        <taxon>Gilvimarinus</taxon>
    </lineage>
</organism>
<keyword evidence="3" id="KW-0813">Transport</keyword>
<dbReference type="RefSeq" id="WP_302720999.1">
    <property type="nucleotide sequence ID" value="NZ_JAULRU010000220.1"/>
</dbReference>
<evidence type="ECO:0000256" key="8">
    <source>
        <dbReference type="SAM" id="Phobius"/>
    </source>
</evidence>
<keyword evidence="6 8" id="KW-1133">Transmembrane helix</keyword>
<comment type="subcellular location">
    <subcellularLocation>
        <location evidence="1">Cell membrane</location>
        <topology evidence="1">Multi-pass membrane protein</topology>
    </subcellularLocation>
</comment>
<comment type="caution">
    <text evidence="9">The sequence shown here is derived from an EMBL/GenBank/DDBJ whole genome shotgun (WGS) entry which is preliminary data.</text>
</comment>
<reference evidence="9 10" key="1">
    <citation type="submission" date="2023-11" db="EMBL/GenBank/DDBJ databases">
        <title>Gilvimarinus fulvus sp. nov., isolated from the surface of Kelp.</title>
        <authorList>
            <person name="Sun Y.Y."/>
            <person name="Gong Y."/>
            <person name="Du Z.J."/>
        </authorList>
    </citation>
    <scope>NUCLEOTIDE SEQUENCE [LARGE SCALE GENOMIC DNA]</scope>
    <source>
        <strain evidence="9 10">SDUM040013</strain>
    </source>
</reference>
<evidence type="ECO:0000256" key="2">
    <source>
        <dbReference type="ARBA" id="ARBA00009773"/>
    </source>
</evidence>
<dbReference type="Pfam" id="PF01594">
    <property type="entry name" value="AI-2E_transport"/>
    <property type="match status" value="1"/>
</dbReference>
<evidence type="ECO:0000256" key="3">
    <source>
        <dbReference type="ARBA" id="ARBA00022448"/>
    </source>
</evidence>